<name>A0A5E3ZXP6_9ACTN</name>
<accession>A0A5E3ZXP6</accession>
<dbReference type="SUPFAM" id="SSF161098">
    <property type="entry name" value="MetI-like"/>
    <property type="match status" value="1"/>
</dbReference>
<evidence type="ECO:0000313" key="11">
    <source>
        <dbReference type="Proteomes" id="UP000324288"/>
    </source>
</evidence>
<dbReference type="GO" id="GO:0005886">
    <property type="term" value="C:plasma membrane"/>
    <property type="evidence" value="ECO:0007669"/>
    <property type="project" value="UniProtKB-SubCell"/>
</dbReference>
<dbReference type="Gene3D" id="1.10.3720.10">
    <property type="entry name" value="MetI-like"/>
    <property type="match status" value="1"/>
</dbReference>
<keyword evidence="5 7" id="KW-1133">Transmembrane helix</keyword>
<feature type="region of interest" description="Disordered" evidence="8">
    <location>
        <begin position="1"/>
        <end position="41"/>
    </location>
</feature>
<protein>
    <submittedName>
        <fullName evidence="10">Trehalose transport system permease protein SugB</fullName>
    </submittedName>
</protein>
<dbReference type="OrthoDB" id="9794684at2"/>
<evidence type="ECO:0000259" key="9">
    <source>
        <dbReference type="PROSITE" id="PS50928"/>
    </source>
</evidence>
<evidence type="ECO:0000313" key="10">
    <source>
        <dbReference type="EMBL" id="VHO00853.1"/>
    </source>
</evidence>
<dbReference type="Proteomes" id="UP000324288">
    <property type="component" value="Chromosome"/>
</dbReference>
<dbReference type="EMBL" id="LR584267">
    <property type="protein sequence ID" value="VHO00853.1"/>
    <property type="molecule type" value="Genomic_DNA"/>
</dbReference>
<organism evidence="10 11">
    <name type="scientific">Lawsonella clevelandensis</name>
    <dbReference type="NCBI Taxonomy" id="1528099"/>
    <lineage>
        <taxon>Bacteria</taxon>
        <taxon>Bacillati</taxon>
        <taxon>Actinomycetota</taxon>
        <taxon>Actinomycetes</taxon>
        <taxon>Mycobacteriales</taxon>
        <taxon>Lawsonellaceae</taxon>
        <taxon>Lawsonella</taxon>
    </lineage>
</organism>
<feature type="transmembrane region" description="Helical" evidence="7">
    <location>
        <begin position="177"/>
        <end position="200"/>
    </location>
</feature>
<evidence type="ECO:0000256" key="3">
    <source>
        <dbReference type="ARBA" id="ARBA00022475"/>
    </source>
</evidence>
<dbReference type="Pfam" id="PF00528">
    <property type="entry name" value="BPD_transp_1"/>
    <property type="match status" value="1"/>
</dbReference>
<dbReference type="PROSITE" id="PS50928">
    <property type="entry name" value="ABC_TM1"/>
    <property type="match status" value="1"/>
</dbReference>
<dbReference type="PANTHER" id="PTHR32243:SF18">
    <property type="entry name" value="INNER MEMBRANE ABC TRANSPORTER PERMEASE PROTEIN YCJP"/>
    <property type="match status" value="1"/>
</dbReference>
<dbReference type="InterPro" id="IPR050901">
    <property type="entry name" value="BP-dep_ABC_trans_perm"/>
</dbReference>
<dbReference type="GO" id="GO:0055085">
    <property type="term" value="P:transmembrane transport"/>
    <property type="evidence" value="ECO:0007669"/>
    <property type="project" value="InterPro"/>
</dbReference>
<feature type="transmembrane region" description="Helical" evidence="7">
    <location>
        <begin position="113"/>
        <end position="134"/>
    </location>
</feature>
<evidence type="ECO:0000256" key="8">
    <source>
        <dbReference type="SAM" id="MobiDB-lite"/>
    </source>
</evidence>
<keyword evidence="3" id="KW-1003">Cell membrane</keyword>
<keyword evidence="2 7" id="KW-0813">Transport</keyword>
<comment type="similarity">
    <text evidence="7">Belongs to the binding-protein-dependent transport system permease family.</text>
</comment>
<keyword evidence="4 7" id="KW-0812">Transmembrane</keyword>
<feature type="transmembrane region" description="Helical" evidence="7">
    <location>
        <begin position="47"/>
        <end position="68"/>
    </location>
</feature>
<reference evidence="10 11" key="1">
    <citation type="submission" date="2019-04" db="EMBL/GenBank/DDBJ databases">
        <authorList>
            <person name="Seth-Smith MB H."/>
            <person name="Seth-Smith H."/>
        </authorList>
    </citation>
    <scope>NUCLEOTIDE SEQUENCE [LARGE SCALE GENOMIC DNA]</scope>
    <source>
        <strain evidence="10">USB-603019</strain>
    </source>
</reference>
<proteinExistence type="inferred from homology"/>
<keyword evidence="11" id="KW-1185">Reference proteome</keyword>
<evidence type="ECO:0000256" key="7">
    <source>
        <dbReference type="RuleBase" id="RU363032"/>
    </source>
</evidence>
<dbReference type="AlphaFoldDB" id="A0A5E3ZXP6"/>
<sequence length="316" mass="34642">MATDAYRNDLSVKPLSQRPPVQLATQPAREPAPRPAKRNRRPHAGSIGIYVLAVIIMLWGLLPFYWMLVTAFREKDYTFSTTPWPTHLTLDNFKEALSTDFGNNFLRAIGNSLIISAVTTLIAVAVGVFAAYALSRYDFRGKYVVLGVIMGASMFPSIALVTPLFQLFTDIGLRGSYWALIIPNISFALPLTIFTLTSFVDELPWELEEAARVDGCSRGKAFRTIMLPLAAPAIFTTAILAFIMAWNEFLLAQQLSTLHTEPVTVAIARFTGGNAFDYPYATVMAAGAIVTVPLVIMVLIFQRKIIAGLTSGGVKA</sequence>
<dbReference type="InterPro" id="IPR000515">
    <property type="entry name" value="MetI-like"/>
</dbReference>
<feature type="transmembrane region" description="Helical" evidence="7">
    <location>
        <begin position="278"/>
        <end position="301"/>
    </location>
</feature>
<dbReference type="InterPro" id="IPR035906">
    <property type="entry name" value="MetI-like_sf"/>
</dbReference>
<feature type="transmembrane region" description="Helical" evidence="7">
    <location>
        <begin position="221"/>
        <end position="246"/>
    </location>
</feature>
<evidence type="ECO:0000256" key="5">
    <source>
        <dbReference type="ARBA" id="ARBA00022989"/>
    </source>
</evidence>
<evidence type="ECO:0000256" key="4">
    <source>
        <dbReference type="ARBA" id="ARBA00022692"/>
    </source>
</evidence>
<evidence type="ECO:0000256" key="1">
    <source>
        <dbReference type="ARBA" id="ARBA00004651"/>
    </source>
</evidence>
<gene>
    <name evidence="10" type="primary">sugB</name>
    <name evidence="10" type="ORF">LC603019_01005</name>
</gene>
<dbReference type="PANTHER" id="PTHR32243">
    <property type="entry name" value="MALTOSE TRANSPORT SYSTEM PERMEASE-RELATED"/>
    <property type="match status" value="1"/>
</dbReference>
<evidence type="ECO:0000256" key="6">
    <source>
        <dbReference type="ARBA" id="ARBA00023136"/>
    </source>
</evidence>
<dbReference type="CDD" id="cd06261">
    <property type="entry name" value="TM_PBP2"/>
    <property type="match status" value="1"/>
</dbReference>
<evidence type="ECO:0000256" key="2">
    <source>
        <dbReference type="ARBA" id="ARBA00022448"/>
    </source>
</evidence>
<feature type="domain" description="ABC transmembrane type-1" evidence="9">
    <location>
        <begin position="109"/>
        <end position="301"/>
    </location>
</feature>
<keyword evidence="6 7" id="KW-0472">Membrane</keyword>
<comment type="subcellular location">
    <subcellularLocation>
        <location evidence="1 7">Cell membrane</location>
        <topology evidence="1 7">Multi-pass membrane protein</topology>
    </subcellularLocation>
</comment>
<feature type="transmembrane region" description="Helical" evidence="7">
    <location>
        <begin position="143"/>
        <end position="165"/>
    </location>
</feature>